<dbReference type="eggNOG" id="COG0477">
    <property type="taxonomic scope" value="Bacteria"/>
</dbReference>
<feature type="transmembrane region" description="Helical" evidence="7">
    <location>
        <begin position="183"/>
        <end position="204"/>
    </location>
</feature>
<proteinExistence type="predicted"/>
<dbReference type="GO" id="GO:0022857">
    <property type="term" value="F:transmembrane transporter activity"/>
    <property type="evidence" value="ECO:0007669"/>
    <property type="project" value="InterPro"/>
</dbReference>
<evidence type="ECO:0000256" key="7">
    <source>
        <dbReference type="SAM" id="Phobius"/>
    </source>
</evidence>
<keyword evidence="3 7" id="KW-1133">Transmembrane helix</keyword>
<dbReference type="GO" id="GO:0005886">
    <property type="term" value="C:plasma membrane"/>
    <property type="evidence" value="ECO:0007669"/>
    <property type="project" value="UniProtKB-SubCell"/>
</dbReference>
<feature type="region of interest" description="Disordered" evidence="6">
    <location>
        <begin position="1"/>
        <end position="23"/>
    </location>
</feature>
<feature type="transmembrane region" description="Helical" evidence="7">
    <location>
        <begin position="63"/>
        <end position="83"/>
    </location>
</feature>
<evidence type="ECO:0000259" key="8">
    <source>
        <dbReference type="PROSITE" id="PS50850"/>
    </source>
</evidence>
<organism evidence="9 10">
    <name type="scientific">Streptomyces avermitilis (strain ATCC 31267 / DSM 46492 / JCM 5070 / NBRC 14893 / NCIMB 12804 / NRRL 8165 / MA-4680)</name>
    <dbReference type="NCBI Taxonomy" id="227882"/>
    <lineage>
        <taxon>Bacteria</taxon>
        <taxon>Bacillati</taxon>
        <taxon>Actinomycetota</taxon>
        <taxon>Actinomycetes</taxon>
        <taxon>Kitasatosporales</taxon>
        <taxon>Streptomycetaceae</taxon>
        <taxon>Streptomyces</taxon>
    </lineage>
</organism>
<feature type="transmembrane region" description="Helical" evidence="7">
    <location>
        <begin position="382"/>
        <end position="409"/>
    </location>
</feature>
<feature type="transmembrane region" description="Helical" evidence="7">
    <location>
        <begin position="157"/>
        <end position="177"/>
    </location>
</feature>
<dbReference type="PANTHER" id="PTHR42718:SF39">
    <property type="entry name" value="ACTINORHODIN TRANSPORTER-RELATED"/>
    <property type="match status" value="1"/>
</dbReference>
<dbReference type="GO" id="GO:0046677">
    <property type="term" value="P:response to antibiotic"/>
    <property type="evidence" value="ECO:0007669"/>
    <property type="project" value="UniProtKB-KW"/>
</dbReference>
<dbReference type="Gene3D" id="1.20.1250.20">
    <property type="entry name" value="MFS general substrate transporter like domains"/>
    <property type="match status" value="1"/>
</dbReference>
<evidence type="ECO:0000313" key="10">
    <source>
        <dbReference type="Proteomes" id="UP000000428"/>
    </source>
</evidence>
<evidence type="ECO:0000256" key="4">
    <source>
        <dbReference type="ARBA" id="ARBA00023136"/>
    </source>
</evidence>
<reference evidence="9 10" key="3">
    <citation type="journal article" date="2014" name="J. Ind. Microbiol. Biotechnol.">
        <title>Genome mining of the Streptomyces avermitilis genome and development of genome-minimized hosts for heterologous expression of biosynthetic gene clusters.</title>
        <authorList>
            <person name="Ikeda H."/>
            <person name="Shin-ya K."/>
            <person name="Omura S."/>
        </authorList>
    </citation>
    <scope>NUCLEOTIDE SEQUENCE [LARGE SCALE GENOMIC DNA]</scope>
    <source>
        <strain evidence="10">ATCC 31267 / DSM 46492 / JCM 5070 / NBRC 14893 / NCIMB 12804 / NRRL 8165 / MA-4680</strain>
    </source>
</reference>
<feature type="transmembrane region" description="Helical" evidence="7">
    <location>
        <begin position="216"/>
        <end position="235"/>
    </location>
</feature>
<keyword evidence="5" id="KW-0046">Antibiotic resistance</keyword>
<feature type="transmembrane region" description="Helical" evidence="7">
    <location>
        <begin position="291"/>
        <end position="314"/>
    </location>
</feature>
<dbReference type="InterPro" id="IPR036259">
    <property type="entry name" value="MFS_trans_sf"/>
</dbReference>
<feature type="transmembrane region" description="Helical" evidence="7">
    <location>
        <begin position="458"/>
        <end position="480"/>
    </location>
</feature>
<protein>
    <submittedName>
        <fullName evidence="9">Transmembrane efflux protein</fullName>
    </submittedName>
</protein>
<evidence type="ECO:0000256" key="2">
    <source>
        <dbReference type="ARBA" id="ARBA00022692"/>
    </source>
</evidence>
<dbReference type="KEGG" id="sma:SAVERM_2275"/>
<feature type="transmembrane region" description="Helical" evidence="7">
    <location>
        <begin position="421"/>
        <end position="446"/>
    </location>
</feature>
<evidence type="ECO:0000256" key="3">
    <source>
        <dbReference type="ARBA" id="ARBA00022989"/>
    </source>
</evidence>
<dbReference type="OrthoDB" id="783189at2"/>
<evidence type="ECO:0000256" key="6">
    <source>
        <dbReference type="SAM" id="MobiDB-lite"/>
    </source>
</evidence>
<dbReference type="SUPFAM" id="SSF103473">
    <property type="entry name" value="MFS general substrate transporter"/>
    <property type="match status" value="1"/>
</dbReference>
<feature type="transmembrane region" description="Helical" evidence="7">
    <location>
        <begin position="247"/>
        <end position="265"/>
    </location>
</feature>
<evidence type="ECO:0000256" key="5">
    <source>
        <dbReference type="ARBA" id="ARBA00023251"/>
    </source>
</evidence>
<feature type="transmembrane region" description="Helical" evidence="7">
    <location>
        <begin position="27"/>
        <end position="51"/>
    </location>
</feature>
<comment type="subcellular location">
    <subcellularLocation>
        <location evidence="1">Cell membrane</location>
        <topology evidence="1">Multi-pass membrane protein</topology>
    </subcellularLocation>
</comment>
<dbReference type="HOGENOM" id="CLU_000960_28_2_11"/>
<gene>
    <name evidence="9" type="ORF">SAVERM_2275</name>
</gene>
<keyword evidence="2 7" id="KW-0812">Transmembrane</keyword>
<keyword evidence="4 7" id="KW-0472">Membrane</keyword>
<feature type="transmembrane region" description="Helical" evidence="7">
    <location>
        <begin position="124"/>
        <end position="145"/>
    </location>
</feature>
<sequence>MALESPREAAPKKAATEERQPPSAPHWATLPIILIGTFVITLDVFIVNVAIPATQQDLHASQSAVEFIVAGYALAYAAGLVTGGRLGDLYGRRRLFLIGVALFTLSSAWAGFAPSASQLVAARIAQGLASALMGPQVLAIIGVAYDGPARVRAFNAFGLTMGLAGVFGQLIGGVLIHADIAGLGWRTCFLVNVPVGIAALVLAPRVVPESRAQGRARLDPLGMVLISAGLVAVVLPLAEGQQEGWPLWTWLSLAAAPVLLVVFAVQQRRLAAAGRSPLVDPALFRQRSFTFGVSTAVVYYSGMASFFLVLALYLQQGLGLTALESGLVFLPLGVGFLTVSLSARRIAAALGRQTLAVGALVLTAGLAALFAAAQHIGTDGAVGWLVPGLTVGGAGMAMVMAPLASIALAGTDPRYAGAASGVLSTASQVGGAVGVALVGVVFYHVLGQGTGTSAYADAFTASLYLLAPLALAVAAFVQFIPGPKAASSA</sequence>
<evidence type="ECO:0000313" key="9">
    <source>
        <dbReference type="EMBL" id="BAC69986.1"/>
    </source>
</evidence>
<reference evidence="9 10" key="2">
    <citation type="journal article" date="2003" name="Nat. Biotechnol.">
        <title>Complete genome sequence and comparative analysis of the industrial microorganism Streptomyces avermitilis.</title>
        <authorList>
            <person name="Ikeda H."/>
            <person name="Ishikawa J."/>
            <person name="Hanamoto A."/>
            <person name="Shinose M."/>
            <person name="Kikuchi H."/>
            <person name="Shiba T."/>
            <person name="Sakaki Y."/>
            <person name="Hattori M."/>
            <person name="Omura S."/>
        </authorList>
    </citation>
    <scope>NUCLEOTIDE SEQUENCE [LARGE SCALE GENOMIC DNA]</scope>
    <source>
        <strain evidence="10">ATCC 31267 / DSM 46492 / JCM 5070 / NBRC 14893 / NCIMB 12804 / NRRL 8165 / MA-4680</strain>
    </source>
</reference>
<dbReference type="Gene3D" id="1.20.1720.10">
    <property type="entry name" value="Multidrug resistance protein D"/>
    <property type="match status" value="1"/>
</dbReference>
<name>Q79ZI0_STRAW</name>
<evidence type="ECO:0000256" key="1">
    <source>
        <dbReference type="ARBA" id="ARBA00004651"/>
    </source>
</evidence>
<dbReference type="PROSITE" id="PS50850">
    <property type="entry name" value="MFS"/>
    <property type="match status" value="1"/>
</dbReference>
<dbReference type="Proteomes" id="UP000000428">
    <property type="component" value="Chromosome"/>
</dbReference>
<dbReference type="AlphaFoldDB" id="Q79ZI0"/>
<dbReference type="EMBL" id="BA000030">
    <property type="protein sequence ID" value="BAC69986.1"/>
    <property type="molecule type" value="Genomic_DNA"/>
</dbReference>
<dbReference type="InterPro" id="IPR020846">
    <property type="entry name" value="MFS_dom"/>
</dbReference>
<accession>Q79ZI0</accession>
<feature type="domain" description="Major facilitator superfamily (MFS) profile" evidence="8">
    <location>
        <begin position="29"/>
        <end position="485"/>
    </location>
</feature>
<dbReference type="PANTHER" id="PTHR42718">
    <property type="entry name" value="MAJOR FACILITATOR SUPERFAMILY MULTIDRUG TRANSPORTER MFSC"/>
    <property type="match status" value="1"/>
</dbReference>
<dbReference type="Pfam" id="PF07690">
    <property type="entry name" value="MFS_1"/>
    <property type="match status" value="1"/>
</dbReference>
<feature type="transmembrane region" description="Helical" evidence="7">
    <location>
        <begin position="355"/>
        <end position="376"/>
    </location>
</feature>
<keyword evidence="10" id="KW-1185">Reference proteome</keyword>
<feature type="transmembrane region" description="Helical" evidence="7">
    <location>
        <begin position="95"/>
        <end position="112"/>
    </location>
</feature>
<feature type="compositionally biased region" description="Basic and acidic residues" evidence="6">
    <location>
        <begin position="1"/>
        <end position="20"/>
    </location>
</feature>
<dbReference type="InterPro" id="IPR011701">
    <property type="entry name" value="MFS"/>
</dbReference>
<dbReference type="PRINTS" id="PR01036">
    <property type="entry name" value="TCRTETB"/>
</dbReference>
<dbReference type="RefSeq" id="WP_010983714.1">
    <property type="nucleotide sequence ID" value="NC_003155.5"/>
</dbReference>
<feature type="transmembrane region" description="Helical" evidence="7">
    <location>
        <begin position="326"/>
        <end position="343"/>
    </location>
</feature>
<reference evidence="9 10" key="1">
    <citation type="journal article" date="2001" name="Proc. Natl. Acad. Sci. U.S.A.">
        <title>Genome sequence of an industrial microorganism Streptomyces avermitilis: deducing the ability of producing secondary metabolites.</title>
        <authorList>
            <person name="Omura S."/>
            <person name="Ikeda H."/>
            <person name="Ishikawa J."/>
            <person name="Hanamoto A."/>
            <person name="Takahashi C."/>
            <person name="Shinose M."/>
            <person name="Takahashi Y."/>
            <person name="Horikawa H."/>
            <person name="Nakazawa H."/>
            <person name="Osonoe T."/>
            <person name="Kikuchi H."/>
            <person name="Shiba T."/>
            <person name="Sakaki Y."/>
            <person name="Hattori M."/>
        </authorList>
    </citation>
    <scope>NUCLEOTIDE SEQUENCE [LARGE SCALE GENOMIC DNA]</scope>
    <source>
        <strain evidence="10">ATCC 31267 / DSM 46492 / JCM 5070 / NBRC 14893 / NCIMB 12804 / NRRL 8165 / MA-4680</strain>
    </source>
</reference>
<dbReference type="GeneID" id="41539367"/>
<dbReference type="CDD" id="cd17321">
    <property type="entry name" value="MFS_MMR_MDR_like"/>
    <property type="match status" value="1"/>
</dbReference>